<dbReference type="InterPro" id="IPR036086">
    <property type="entry name" value="ParB/Sulfiredoxin_sf"/>
</dbReference>
<proteinExistence type="predicted"/>
<reference evidence="2" key="1">
    <citation type="submission" date="2022-12" db="EMBL/GenBank/DDBJ databases">
        <title>Bacterial isolates from different developmental stages of Nematostella vectensis.</title>
        <authorList>
            <person name="Fraune S."/>
        </authorList>
    </citation>
    <scope>NUCLEOTIDE SEQUENCE</scope>
    <source>
        <strain evidence="2">G21630-S1</strain>
    </source>
</reference>
<gene>
    <name evidence="2" type="ORF">O4H49_01605</name>
</gene>
<keyword evidence="3" id="KW-1185">Reference proteome</keyword>
<name>A0ABT4LEC9_9PROT</name>
<dbReference type="Proteomes" id="UP001069802">
    <property type="component" value="Unassembled WGS sequence"/>
</dbReference>
<evidence type="ECO:0000259" key="1">
    <source>
        <dbReference type="Pfam" id="PF02195"/>
    </source>
</evidence>
<evidence type="ECO:0000313" key="2">
    <source>
        <dbReference type="EMBL" id="MCZ4279453.1"/>
    </source>
</evidence>
<dbReference type="Pfam" id="PF02195">
    <property type="entry name" value="ParB_N"/>
    <property type="match status" value="1"/>
</dbReference>
<dbReference type="SUPFAM" id="SSF110849">
    <property type="entry name" value="ParB/Sulfiredoxin"/>
    <property type="match status" value="1"/>
</dbReference>
<dbReference type="Gene3D" id="3.90.1530.10">
    <property type="entry name" value="Conserved hypothetical protein from pyrococcus furiosus pfu- 392566-001, ParB domain"/>
    <property type="match status" value="1"/>
</dbReference>
<dbReference type="EMBL" id="JAPWGY010000001">
    <property type="protein sequence ID" value="MCZ4279453.1"/>
    <property type="molecule type" value="Genomic_DNA"/>
</dbReference>
<evidence type="ECO:0000313" key="3">
    <source>
        <dbReference type="Proteomes" id="UP001069802"/>
    </source>
</evidence>
<organism evidence="2 3">
    <name type="scientific">Kiloniella laminariae</name>
    <dbReference type="NCBI Taxonomy" id="454162"/>
    <lineage>
        <taxon>Bacteria</taxon>
        <taxon>Pseudomonadati</taxon>
        <taxon>Pseudomonadota</taxon>
        <taxon>Alphaproteobacteria</taxon>
        <taxon>Rhodospirillales</taxon>
        <taxon>Kiloniellaceae</taxon>
        <taxon>Kiloniella</taxon>
    </lineage>
</organism>
<protein>
    <submittedName>
        <fullName evidence="2">ParB N-terminal domain-containing protein</fullName>
    </submittedName>
</protein>
<accession>A0ABT4LEC9</accession>
<feature type="domain" description="ParB-like N-terminal" evidence="1">
    <location>
        <begin position="5"/>
        <end position="80"/>
    </location>
</feature>
<dbReference type="InterPro" id="IPR003115">
    <property type="entry name" value="ParB_N"/>
</dbReference>
<sequence>MLKAVAIKIDDIYIPADRRKERDPARIESFAENIIDEVEVEPIRVRKGKDKNKYVLVRGVNRLEARKELGDETIFAYVVQALQR</sequence>
<dbReference type="RefSeq" id="WP_269421658.1">
    <property type="nucleotide sequence ID" value="NZ_JAPWGY010000001.1"/>
</dbReference>
<comment type="caution">
    <text evidence="2">The sequence shown here is derived from an EMBL/GenBank/DDBJ whole genome shotgun (WGS) entry which is preliminary data.</text>
</comment>